<dbReference type="InterPro" id="IPR033480">
    <property type="entry name" value="sCache_2"/>
</dbReference>
<evidence type="ECO:0000256" key="8">
    <source>
        <dbReference type="PROSITE-ProRule" id="PRU00284"/>
    </source>
</evidence>
<dbReference type="SMART" id="SM01049">
    <property type="entry name" value="Cache_2"/>
    <property type="match status" value="1"/>
</dbReference>
<sequence>MRLKFKALLLSIFVLISLVGVMVVGLFSMKSAANEDNKARIEQLLRSTYSTIVQMENMVAVGKLTEDQAKQIAAQILRENKYHNSEYVYVVDDKLNFVATPLDPQLVGTSFNDFKDAQGKSVGGIAVDALQKSGGALTEYWWNSQRDGKVVDLLSVAVQTPRWHWIVGNGVSFAEADARFWKGVRWQVFICLLIAGMVAVILLSSVRKLLLQLGGEPDYAADVAMAISQGDLGRSIQGVVPQGSLLGAVSSMQSSLRDMIQGIKSGAEELGHAASSLSSQMSAISHASQLSSDATQSSAAAIEEMSVSIDHISQSARETEQNSSRSTQLANEGEKLVSNAASEIQQVEQQISAASTLISGLVERSREIDSIASVIKDIADQTNLLALNAAIEAARAGEQGRGFAVVADEVRKLAERTTQATGQITNMIQGVQNDTLSVVTSMDEAKPQVAHCVEMAGQAANMLREISCGAAETLVKIREVANSTSEQSNASSSLAVNVEQITQMVEDSATSVLAAGQNVHSLEQLSSKLHTAIARFKL</sequence>
<organism evidence="12 13">
    <name type="scientific">Chitinibacter fontanus</name>
    <dbReference type="NCBI Taxonomy" id="1737446"/>
    <lineage>
        <taxon>Bacteria</taxon>
        <taxon>Pseudomonadati</taxon>
        <taxon>Pseudomonadota</taxon>
        <taxon>Betaproteobacteria</taxon>
        <taxon>Neisseriales</taxon>
        <taxon>Chitinibacteraceae</taxon>
        <taxon>Chitinibacter</taxon>
    </lineage>
</organism>
<dbReference type="EMBL" id="CP058952">
    <property type="protein sequence ID" value="QLI80270.1"/>
    <property type="molecule type" value="Genomic_DNA"/>
</dbReference>
<name>A0A7D5ZGJ2_9NEIS</name>
<dbReference type="FunFam" id="1.10.287.950:FF:000001">
    <property type="entry name" value="Methyl-accepting chemotaxis sensory transducer"/>
    <property type="match status" value="1"/>
</dbReference>
<dbReference type="GO" id="GO:0007165">
    <property type="term" value="P:signal transduction"/>
    <property type="evidence" value="ECO:0007669"/>
    <property type="project" value="UniProtKB-KW"/>
</dbReference>
<evidence type="ECO:0000256" key="5">
    <source>
        <dbReference type="ARBA" id="ARBA00023136"/>
    </source>
</evidence>
<evidence type="ECO:0000313" key="13">
    <source>
        <dbReference type="Proteomes" id="UP000510822"/>
    </source>
</evidence>
<dbReference type="PRINTS" id="PR00260">
    <property type="entry name" value="CHEMTRNSDUCR"/>
</dbReference>
<comment type="subcellular location">
    <subcellularLocation>
        <location evidence="1">Cell membrane</location>
        <topology evidence="1">Multi-pass membrane protein</topology>
    </subcellularLocation>
</comment>
<evidence type="ECO:0000256" key="3">
    <source>
        <dbReference type="ARBA" id="ARBA00022692"/>
    </source>
</evidence>
<dbReference type="Gene3D" id="3.30.450.20">
    <property type="entry name" value="PAS domain"/>
    <property type="match status" value="1"/>
</dbReference>
<evidence type="ECO:0000256" key="1">
    <source>
        <dbReference type="ARBA" id="ARBA00004651"/>
    </source>
</evidence>
<comment type="similarity">
    <text evidence="7">Belongs to the methyl-accepting chemotaxis (MCP) protein family.</text>
</comment>
<dbReference type="PANTHER" id="PTHR32089:SF119">
    <property type="entry name" value="METHYL-ACCEPTING CHEMOTAXIS PROTEIN CTPL"/>
    <property type="match status" value="1"/>
</dbReference>
<dbReference type="Proteomes" id="UP000510822">
    <property type="component" value="Chromosome"/>
</dbReference>
<dbReference type="KEGG" id="cfon:HZU75_01265"/>
<keyword evidence="5 10" id="KW-0472">Membrane</keyword>
<evidence type="ECO:0000256" key="6">
    <source>
        <dbReference type="ARBA" id="ARBA00023224"/>
    </source>
</evidence>
<evidence type="ECO:0000256" key="4">
    <source>
        <dbReference type="ARBA" id="ARBA00022989"/>
    </source>
</evidence>
<evidence type="ECO:0000256" key="10">
    <source>
        <dbReference type="SAM" id="Phobius"/>
    </source>
</evidence>
<accession>A0A7D5ZGJ2</accession>
<dbReference type="GO" id="GO:0004888">
    <property type="term" value="F:transmembrane signaling receptor activity"/>
    <property type="evidence" value="ECO:0007669"/>
    <property type="project" value="InterPro"/>
</dbReference>
<protein>
    <submittedName>
        <fullName evidence="12">Cache domain-containing protein</fullName>
    </submittedName>
</protein>
<dbReference type="CDD" id="cd11386">
    <property type="entry name" value="MCP_signal"/>
    <property type="match status" value="1"/>
</dbReference>
<dbReference type="AlphaFoldDB" id="A0A7D5ZGJ2"/>
<keyword evidence="6 8" id="KW-0807">Transducer</keyword>
<keyword evidence="3 10" id="KW-0812">Transmembrane</keyword>
<reference evidence="12 13" key="1">
    <citation type="journal article" date="2016" name="Int. J. Syst. Evol. Microbiol.">
        <title>Chitinibacter fontanus sp. nov., isolated from a spring.</title>
        <authorList>
            <person name="Sheu S.Y."/>
            <person name="Li Y.S."/>
            <person name="Young C.C."/>
            <person name="Chen W.M."/>
        </authorList>
    </citation>
    <scope>NUCLEOTIDE SEQUENCE [LARGE SCALE GENOMIC DNA]</scope>
    <source>
        <strain evidence="12 13">STM-7</strain>
    </source>
</reference>
<dbReference type="SMART" id="SM00283">
    <property type="entry name" value="MA"/>
    <property type="match status" value="1"/>
</dbReference>
<feature type="compositionally biased region" description="Polar residues" evidence="9">
    <location>
        <begin position="312"/>
        <end position="330"/>
    </location>
</feature>
<dbReference type="PANTHER" id="PTHR32089">
    <property type="entry name" value="METHYL-ACCEPTING CHEMOTAXIS PROTEIN MCPB"/>
    <property type="match status" value="1"/>
</dbReference>
<dbReference type="PROSITE" id="PS50111">
    <property type="entry name" value="CHEMOTAXIS_TRANSDUC_2"/>
    <property type="match status" value="1"/>
</dbReference>
<dbReference type="SUPFAM" id="SSF58104">
    <property type="entry name" value="Methyl-accepting chemotaxis protein (MCP) signaling domain"/>
    <property type="match status" value="1"/>
</dbReference>
<dbReference type="Pfam" id="PF00015">
    <property type="entry name" value="MCPsignal"/>
    <property type="match status" value="1"/>
</dbReference>
<dbReference type="GO" id="GO:0005886">
    <property type="term" value="C:plasma membrane"/>
    <property type="evidence" value="ECO:0007669"/>
    <property type="project" value="UniProtKB-SubCell"/>
</dbReference>
<keyword evidence="2" id="KW-1003">Cell membrane</keyword>
<evidence type="ECO:0000256" key="2">
    <source>
        <dbReference type="ARBA" id="ARBA00022475"/>
    </source>
</evidence>
<evidence type="ECO:0000256" key="7">
    <source>
        <dbReference type="ARBA" id="ARBA00029447"/>
    </source>
</evidence>
<feature type="region of interest" description="Disordered" evidence="9">
    <location>
        <begin position="312"/>
        <end position="333"/>
    </location>
</feature>
<dbReference type="Pfam" id="PF17200">
    <property type="entry name" value="sCache_2"/>
    <property type="match status" value="1"/>
</dbReference>
<evidence type="ECO:0000313" key="12">
    <source>
        <dbReference type="EMBL" id="QLI80270.1"/>
    </source>
</evidence>
<evidence type="ECO:0000256" key="9">
    <source>
        <dbReference type="SAM" id="MobiDB-lite"/>
    </source>
</evidence>
<dbReference type="InterPro" id="IPR004089">
    <property type="entry name" value="MCPsignal_dom"/>
</dbReference>
<gene>
    <name evidence="12" type="ORF">HZU75_01265</name>
</gene>
<dbReference type="RefSeq" id="WP_180307414.1">
    <property type="nucleotide sequence ID" value="NZ_CP058952.1"/>
</dbReference>
<feature type="domain" description="Methyl-accepting transducer" evidence="11">
    <location>
        <begin position="266"/>
        <end position="502"/>
    </location>
</feature>
<dbReference type="InterPro" id="IPR004090">
    <property type="entry name" value="Chemotax_Me-accpt_rcpt"/>
</dbReference>
<dbReference type="GO" id="GO:0006935">
    <property type="term" value="P:chemotaxis"/>
    <property type="evidence" value="ECO:0007669"/>
    <property type="project" value="InterPro"/>
</dbReference>
<evidence type="ECO:0000259" key="11">
    <source>
        <dbReference type="PROSITE" id="PS50111"/>
    </source>
</evidence>
<keyword evidence="13" id="KW-1185">Reference proteome</keyword>
<keyword evidence="4 10" id="KW-1133">Transmembrane helix</keyword>
<dbReference type="Gene3D" id="1.10.287.950">
    <property type="entry name" value="Methyl-accepting chemotaxis protein"/>
    <property type="match status" value="1"/>
</dbReference>
<feature type="transmembrane region" description="Helical" evidence="10">
    <location>
        <begin position="7"/>
        <end position="27"/>
    </location>
</feature>
<proteinExistence type="inferred from homology"/>